<sequence>MRRSLPNTPDVDNLAVATVGQGKWMTLRALDSLADPILAGAARAQIVPAVFEDRAPTTAEAELNRAPLSLGQLKAMAKPLYDILNTRSPQWVRDELAHYGVPSYLASSGLNANWRYLANGYYPWNPTDTLTAMNEAPATLGQVKAVYALRFEGLSGLPPGPDADLDGLSDSLENYLGT</sequence>
<name>A0A934RTK9_9BACT</name>
<protein>
    <submittedName>
        <fullName evidence="1">Uncharacterized protein</fullName>
    </submittedName>
</protein>
<feature type="non-terminal residue" evidence="1">
    <location>
        <position position="178"/>
    </location>
</feature>
<dbReference type="Proteomes" id="UP000604083">
    <property type="component" value="Unassembled WGS sequence"/>
</dbReference>
<dbReference type="AlphaFoldDB" id="A0A934RTK9"/>
<evidence type="ECO:0000313" key="2">
    <source>
        <dbReference type="Proteomes" id="UP000604083"/>
    </source>
</evidence>
<organism evidence="1 2">
    <name type="scientific">Roseibacillus ishigakijimensis</name>
    <dbReference type="NCBI Taxonomy" id="454146"/>
    <lineage>
        <taxon>Bacteria</taxon>
        <taxon>Pseudomonadati</taxon>
        <taxon>Verrucomicrobiota</taxon>
        <taxon>Verrucomicrobiia</taxon>
        <taxon>Verrucomicrobiales</taxon>
        <taxon>Verrucomicrobiaceae</taxon>
        <taxon>Roseibacillus</taxon>
    </lineage>
</organism>
<gene>
    <name evidence="1" type="ORF">JIN78_15155</name>
</gene>
<proteinExistence type="predicted"/>
<comment type="caution">
    <text evidence="1">The sequence shown here is derived from an EMBL/GenBank/DDBJ whole genome shotgun (WGS) entry which is preliminary data.</text>
</comment>
<keyword evidence="2" id="KW-1185">Reference proteome</keyword>
<dbReference type="RefSeq" id="WP_200392841.1">
    <property type="nucleotide sequence ID" value="NZ_JAENIO010000052.1"/>
</dbReference>
<accession>A0A934RTK9</accession>
<reference evidence="1" key="1">
    <citation type="submission" date="2021-01" db="EMBL/GenBank/DDBJ databases">
        <title>Modified the classification status of verrucomicrobia.</title>
        <authorList>
            <person name="Feng X."/>
        </authorList>
    </citation>
    <scope>NUCLEOTIDE SEQUENCE</scope>
    <source>
        <strain evidence="1">KCTC 12986</strain>
    </source>
</reference>
<evidence type="ECO:0000313" key="1">
    <source>
        <dbReference type="EMBL" id="MBK1835406.1"/>
    </source>
</evidence>
<dbReference type="EMBL" id="JAENIO010000052">
    <property type="protein sequence ID" value="MBK1835406.1"/>
    <property type="molecule type" value="Genomic_DNA"/>
</dbReference>